<feature type="compositionally biased region" description="Basic residues" evidence="3">
    <location>
        <begin position="20"/>
        <end position="31"/>
    </location>
</feature>
<evidence type="ECO:0000256" key="1">
    <source>
        <dbReference type="ARBA" id="ARBA00022741"/>
    </source>
</evidence>
<dbReference type="PANTHER" id="PTHR45782">
    <property type="entry name" value="MITOCHONDRIAL RIBOSOME-ASSOCIATED GTPASE 1"/>
    <property type="match status" value="1"/>
</dbReference>
<dbReference type="GO" id="GO:0003924">
    <property type="term" value="F:GTPase activity"/>
    <property type="evidence" value="ECO:0007669"/>
    <property type="project" value="TreeGrafter"/>
</dbReference>
<evidence type="ECO:0000259" key="4">
    <source>
        <dbReference type="Pfam" id="PF01926"/>
    </source>
</evidence>
<dbReference type="InterPro" id="IPR027417">
    <property type="entry name" value="P-loop_NTPase"/>
</dbReference>
<accession>A0AAN6V6H7</accession>
<name>A0AAN6V6H7_9PEZI</name>
<dbReference type="SUPFAM" id="SSF52540">
    <property type="entry name" value="P-loop containing nucleoside triphosphate hydrolases"/>
    <property type="match status" value="2"/>
</dbReference>
<protein>
    <submittedName>
        <fullName evidence="5">P-loop containing nucleoside triphosphate hydrolase protein</fullName>
    </submittedName>
</protein>
<evidence type="ECO:0000313" key="6">
    <source>
        <dbReference type="Proteomes" id="UP001302676"/>
    </source>
</evidence>
<evidence type="ECO:0000256" key="3">
    <source>
        <dbReference type="SAM" id="MobiDB-lite"/>
    </source>
</evidence>
<reference evidence="5" key="2">
    <citation type="submission" date="2023-05" db="EMBL/GenBank/DDBJ databases">
        <authorList>
            <consortium name="Lawrence Berkeley National Laboratory"/>
            <person name="Steindorff A."/>
            <person name="Hensen N."/>
            <person name="Bonometti L."/>
            <person name="Westerberg I."/>
            <person name="Brannstrom I.O."/>
            <person name="Guillou S."/>
            <person name="Cros-Aarteil S."/>
            <person name="Calhoun S."/>
            <person name="Haridas S."/>
            <person name="Kuo A."/>
            <person name="Mondo S."/>
            <person name="Pangilinan J."/>
            <person name="Riley R."/>
            <person name="Labutti K."/>
            <person name="Andreopoulos B."/>
            <person name="Lipzen A."/>
            <person name="Chen C."/>
            <person name="Yanf M."/>
            <person name="Daum C."/>
            <person name="Ng V."/>
            <person name="Clum A."/>
            <person name="Ohm R."/>
            <person name="Martin F."/>
            <person name="Silar P."/>
            <person name="Natvig D."/>
            <person name="Lalanne C."/>
            <person name="Gautier V."/>
            <person name="Ament-Velasquez S.L."/>
            <person name="Kruys A."/>
            <person name="Hutchinson M.I."/>
            <person name="Powell A.J."/>
            <person name="Barry K."/>
            <person name="Miller A.N."/>
            <person name="Grigoriev I.V."/>
            <person name="Debuchy R."/>
            <person name="Gladieux P."/>
            <person name="Thoren M.H."/>
            <person name="Johannesson H."/>
        </authorList>
    </citation>
    <scope>NUCLEOTIDE SEQUENCE</scope>
    <source>
        <strain evidence="5">CBS 141.50</strain>
    </source>
</reference>
<dbReference type="EMBL" id="MU853566">
    <property type="protein sequence ID" value="KAK4145709.1"/>
    <property type="molecule type" value="Genomic_DNA"/>
</dbReference>
<dbReference type="PANTHER" id="PTHR45782:SF4">
    <property type="entry name" value="MITOCHONDRIAL RIBOSOME-ASSOCIATED GTPASE 1"/>
    <property type="match status" value="1"/>
</dbReference>
<feature type="compositionally biased region" description="Pro residues" evidence="3">
    <location>
        <begin position="34"/>
        <end position="43"/>
    </location>
</feature>
<dbReference type="Proteomes" id="UP001302676">
    <property type="component" value="Unassembled WGS sequence"/>
</dbReference>
<dbReference type="Pfam" id="PF01926">
    <property type="entry name" value="MMR_HSR1"/>
    <property type="match status" value="1"/>
</dbReference>
<gene>
    <name evidence="5" type="ORF">C8A04DRAFT_10412</name>
</gene>
<dbReference type="InterPro" id="IPR006073">
    <property type="entry name" value="GTP-bd"/>
</dbReference>
<proteinExistence type="predicted"/>
<comment type="caution">
    <text evidence="5">The sequence shown here is derived from an EMBL/GenBank/DDBJ whole genome shotgun (WGS) entry which is preliminary data.</text>
</comment>
<dbReference type="AlphaFoldDB" id="A0AAN6V6H7"/>
<dbReference type="Gene3D" id="1.10.1580.10">
    <property type="match status" value="1"/>
</dbReference>
<keyword evidence="5" id="KW-0378">Hydrolase</keyword>
<dbReference type="RefSeq" id="XP_062639080.1">
    <property type="nucleotide sequence ID" value="XM_062776572.1"/>
</dbReference>
<keyword evidence="2" id="KW-0342">GTP-binding</keyword>
<evidence type="ECO:0000313" key="5">
    <source>
        <dbReference type="EMBL" id="KAK4145709.1"/>
    </source>
</evidence>
<feature type="domain" description="G" evidence="4">
    <location>
        <begin position="185"/>
        <end position="270"/>
    </location>
</feature>
<reference evidence="5" key="1">
    <citation type="journal article" date="2023" name="Mol. Phylogenet. Evol.">
        <title>Genome-scale phylogeny and comparative genomics of the fungal order Sordariales.</title>
        <authorList>
            <person name="Hensen N."/>
            <person name="Bonometti L."/>
            <person name="Westerberg I."/>
            <person name="Brannstrom I.O."/>
            <person name="Guillou S."/>
            <person name="Cros-Aarteil S."/>
            <person name="Calhoun S."/>
            <person name="Haridas S."/>
            <person name="Kuo A."/>
            <person name="Mondo S."/>
            <person name="Pangilinan J."/>
            <person name="Riley R."/>
            <person name="LaButti K."/>
            <person name="Andreopoulos B."/>
            <person name="Lipzen A."/>
            <person name="Chen C."/>
            <person name="Yan M."/>
            <person name="Daum C."/>
            <person name="Ng V."/>
            <person name="Clum A."/>
            <person name="Steindorff A."/>
            <person name="Ohm R.A."/>
            <person name="Martin F."/>
            <person name="Silar P."/>
            <person name="Natvig D.O."/>
            <person name="Lalanne C."/>
            <person name="Gautier V."/>
            <person name="Ament-Velasquez S.L."/>
            <person name="Kruys A."/>
            <person name="Hutchinson M.I."/>
            <person name="Powell A.J."/>
            <person name="Barry K."/>
            <person name="Miller A.N."/>
            <person name="Grigoriev I.V."/>
            <person name="Debuchy R."/>
            <person name="Gladieux P."/>
            <person name="Hiltunen Thoren M."/>
            <person name="Johannesson H."/>
        </authorList>
    </citation>
    <scope>NUCLEOTIDE SEQUENCE</scope>
    <source>
        <strain evidence="5">CBS 141.50</strain>
    </source>
</reference>
<sequence length="441" mass="48896">MGLSQWRCLPHIKELEGALSRRRTAQHKRIPTPRVLPPEPNPFRPRETFDFSPDTPKSFYLGHHHAGLARMREALNTIGLIIECRDFRVPISSWNPLLEQSLATTSNSDRPRIIVYTHCDLAPPSMEETKQLLRDFHLQAGHAREVFFTTTDAAGSRSYRDIKSEILETLKTIACERDSLLGLRAMVVGMPNAGKSTLLNGLRAIAVARSLGGASKVARTGVDPGITRKMSSPVRVVEPEKRVSTRTSPDSLPSAGVGEGVFLIDTPGVFMPYVPDPERMIKLALVGCVRDGIVPPETVVDYLLFRLNLELPPESYHGYYKDPYQPDYVRRLHLSAPTNNISEFLDTAGMRMGHLQKGGIVNLSATAQTVLHKWRKGGFGRMVLDEVTPDALEAAMVAARGENPLSMNQARKREKEARKEYNAAKRAGGTTWDVSGVETTV</sequence>
<keyword evidence="1" id="KW-0547">Nucleotide-binding</keyword>
<dbReference type="GO" id="GO:0005525">
    <property type="term" value="F:GTP binding"/>
    <property type="evidence" value="ECO:0007669"/>
    <property type="project" value="UniProtKB-KW"/>
</dbReference>
<dbReference type="GeneID" id="87813185"/>
<dbReference type="GO" id="GO:0032543">
    <property type="term" value="P:mitochondrial translation"/>
    <property type="evidence" value="ECO:0007669"/>
    <property type="project" value="TreeGrafter"/>
</dbReference>
<evidence type="ECO:0000256" key="2">
    <source>
        <dbReference type="ARBA" id="ARBA00023134"/>
    </source>
</evidence>
<keyword evidence="6" id="KW-1185">Reference proteome</keyword>
<dbReference type="GO" id="GO:0005739">
    <property type="term" value="C:mitochondrion"/>
    <property type="evidence" value="ECO:0007669"/>
    <property type="project" value="TreeGrafter"/>
</dbReference>
<dbReference type="Gene3D" id="3.40.50.300">
    <property type="entry name" value="P-loop containing nucleotide triphosphate hydrolases"/>
    <property type="match status" value="1"/>
</dbReference>
<organism evidence="5 6">
    <name type="scientific">Dichotomopilus funicola</name>
    <dbReference type="NCBI Taxonomy" id="1934379"/>
    <lineage>
        <taxon>Eukaryota</taxon>
        <taxon>Fungi</taxon>
        <taxon>Dikarya</taxon>
        <taxon>Ascomycota</taxon>
        <taxon>Pezizomycotina</taxon>
        <taxon>Sordariomycetes</taxon>
        <taxon>Sordariomycetidae</taxon>
        <taxon>Sordariales</taxon>
        <taxon>Chaetomiaceae</taxon>
        <taxon>Dichotomopilus</taxon>
    </lineage>
</organism>
<dbReference type="InterPro" id="IPR023179">
    <property type="entry name" value="GTP-bd_ortho_bundle_sf"/>
</dbReference>
<feature type="region of interest" description="Disordered" evidence="3">
    <location>
        <begin position="20"/>
        <end position="44"/>
    </location>
</feature>